<name>A0A316G0J8_9GAMM</name>
<feature type="transmembrane region" description="Helical" evidence="1">
    <location>
        <begin position="20"/>
        <end position="39"/>
    </location>
</feature>
<dbReference type="Gene3D" id="3.30.700.10">
    <property type="entry name" value="Glycoprotein, Type 4 Pilin"/>
    <property type="match status" value="1"/>
</dbReference>
<dbReference type="PROSITE" id="PS00409">
    <property type="entry name" value="PROKAR_NTER_METHYL"/>
    <property type="match status" value="1"/>
</dbReference>
<keyword evidence="1" id="KW-0812">Transmembrane</keyword>
<evidence type="ECO:0000313" key="2">
    <source>
        <dbReference type="EMBL" id="PWK54182.1"/>
    </source>
</evidence>
<protein>
    <submittedName>
        <fullName evidence="2">MSHA pilin protein MshA</fullName>
    </submittedName>
</protein>
<organism evidence="2 3">
    <name type="scientific">Pleionea mediterranea</name>
    <dbReference type="NCBI Taxonomy" id="523701"/>
    <lineage>
        <taxon>Bacteria</taxon>
        <taxon>Pseudomonadati</taxon>
        <taxon>Pseudomonadota</taxon>
        <taxon>Gammaproteobacteria</taxon>
        <taxon>Oceanospirillales</taxon>
        <taxon>Pleioneaceae</taxon>
        <taxon>Pleionea</taxon>
    </lineage>
</organism>
<dbReference type="OrthoDB" id="5874092at2"/>
<gene>
    <name evidence="2" type="ORF">C8D97_10130</name>
</gene>
<dbReference type="RefSeq" id="WP_109761311.1">
    <property type="nucleotide sequence ID" value="NZ_QGGU01000001.1"/>
</dbReference>
<comment type="caution">
    <text evidence="2">The sequence shown here is derived from an EMBL/GenBank/DDBJ whole genome shotgun (WGS) entry which is preliminary data.</text>
</comment>
<sequence length="176" mass="18506">MHESFAGISVKTRGFTLIELVVVITILAILSTVAASKFIDIQSSARASTLNGIAGGLRSTIGMTKAKALASGLTVAATNPGGVGQQAYVINFPFGSAEVDWRNLCPESVAEIADQLTMLDFIELSGTNLISQINNQYTLIGYDIPGFSVPTNQGCYVIYDSFGNPDCTVSVVTADC</sequence>
<dbReference type="EMBL" id="QGGU01000001">
    <property type="protein sequence ID" value="PWK54182.1"/>
    <property type="molecule type" value="Genomic_DNA"/>
</dbReference>
<dbReference type="Proteomes" id="UP000245790">
    <property type="component" value="Unassembled WGS sequence"/>
</dbReference>
<accession>A0A316G0J8</accession>
<evidence type="ECO:0000313" key="3">
    <source>
        <dbReference type="Proteomes" id="UP000245790"/>
    </source>
</evidence>
<dbReference type="InterPro" id="IPR045584">
    <property type="entry name" value="Pilin-like"/>
</dbReference>
<dbReference type="AlphaFoldDB" id="A0A316G0J8"/>
<dbReference type="InterPro" id="IPR012902">
    <property type="entry name" value="N_methyl_site"/>
</dbReference>
<reference evidence="2 3" key="1">
    <citation type="submission" date="2018-05" db="EMBL/GenBank/DDBJ databases">
        <title>Genomic Encyclopedia of Type Strains, Phase IV (KMG-IV): sequencing the most valuable type-strain genomes for metagenomic binning, comparative biology and taxonomic classification.</title>
        <authorList>
            <person name="Goeker M."/>
        </authorList>
    </citation>
    <scope>NUCLEOTIDE SEQUENCE [LARGE SCALE GENOMIC DNA]</scope>
    <source>
        <strain evidence="2 3">DSM 25350</strain>
    </source>
</reference>
<keyword evidence="1" id="KW-0472">Membrane</keyword>
<keyword evidence="3" id="KW-1185">Reference proteome</keyword>
<keyword evidence="1" id="KW-1133">Transmembrane helix</keyword>
<dbReference type="NCBIfam" id="TIGR02532">
    <property type="entry name" value="IV_pilin_GFxxxE"/>
    <property type="match status" value="1"/>
</dbReference>
<dbReference type="SUPFAM" id="SSF54523">
    <property type="entry name" value="Pili subunits"/>
    <property type="match status" value="1"/>
</dbReference>
<proteinExistence type="predicted"/>
<evidence type="ECO:0000256" key="1">
    <source>
        <dbReference type="SAM" id="Phobius"/>
    </source>
</evidence>
<dbReference type="Pfam" id="PF07963">
    <property type="entry name" value="N_methyl"/>
    <property type="match status" value="1"/>
</dbReference>